<dbReference type="GO" id="GO:0097196">
    <property type="term" value="C:Shu complex"/>
    <property type="evidence" value="ECO:0007669"/>
    <property type="project" value="TreeGrafter"/>
</dbReference>
<dbReference type="InterPro" id="IPR007527">
    <property type="entry name" value="Znf_SWIM"/>
</dbReference>
<proteinExistence type="predicted"/>
<dbReference type="Proteomes" id="UP000494256">
    <property type="component" value="Unassembled WGS sequence"/>
</dbReference>
<evidence type="ECO:0000313" key="3">
    <source>
        <dbReference type="EMBL" id="CAB3219848.1"/>
    </source>
</evidence>
<dbReference type="PROSITE" id="PS50966">
    <property type="entry name" value="ZF_SWIM"/>
    <property type="match status" value="1"/>
</dbReference>
<dbReference type="EMBL" id="CADEBD010000024">
    <property type="protein sequence ID" value="CAB3219848.1"/>
    <property type="molecule type" value="Genomic_DNA"/>
</dbReference>
<dbReference type="OrthoDB" id="1697570at2759"/>
<gene>
    <name evidence="3" type="ORF">APLA_LOCUS22</name>
</gene>
<dbReference type="AlphaFoldDB" id="A0A8S0YL35"/>
<reference evidence="3 4" key="1">
    <citation type="submission" date="2020-04" db="EMBL/GenBank/DDBJ databases">
        <authorList>
            <person name="Wallbank WR R."/>
            <person name="Pardo Diaz C."/>
            <person name="Kozak K."/>
            <person name="Martin S."/>
            <person name="Jiggins C."/>
            <person name="Moest M."/>
            <person name="Warren A I."/>
            <person name="Byers J.R.P. K."/>
            <person name="Montejo-Kovacevich G."/>
            <person name="Yen C E."/>
        </authorList>
    </citation>
    <scope>NUCLEOTIDE SEQUENCE [LARGE SCALE GENOMIC DNA]</scope>
</reference>
<dbReference type="GO" id="GO:0000724">
    <property type="term" value="P:double-strand break repair via homologous recombination"/>
    <property type="evidence" value="ECO:0007669"/>
    <property type="project" value="TreeGrafter"/>
</dbReference>
<keyword evidence="1" id="KW-0863">Zinc-finger</keyword>
<dbReference type="PANTHER" id="PTHR28498">
    <property type="entry name" value="ZINC FINGER SWIM DOMAIN-CONTAINING PROTEIN 7"/>
    <property type="match status" value="1"/>
</dbReference>
<protein>
    <recommendedName>
        <fullName evidence="2">SWIM-type domain-containing protein</fullName>
    </recommendedName>
</protein>
<feature type="domain" description="SWIM-type" evidence="2">
    <location>
        <begin position="84"/>
        <end position="122"/>
    </location>
</feature>
<accession>A0A8S0YL35</accession>
<sequence>MSSYIRLKVPVVAESILGKIEKRVAELDNKDLLDEELLTLHSVFGNVLERSLDILEKHPSFTAYTTKNKLRVLLEIKGENDRCYRVFPRINYCPCYSFKHQVLEHKSQVFCKHVLAARIALILGRITEHEVTQDQYLMLLRSMYDIEENNG</sequence>
<organism evidence="3 4">
    <name type="scientific">Arctia plantaginis</name>
    <name type="common">Wood tiger moth</name>
    <name type="synonym">Phalaena plantaginis</name>
    <dbReference type="NCBI Taxonomy" id="874455"/>
    <lineage>
        <taxon>Eukaryota</taxon>
        <taxon>Metazoa</taxon>
        <taxon>Ecdysozoa</taxon>
        <taxon>Arthropoda</taxon>
        <taxon>Hexapoda</taxon>
        <taxon>Insecta</taxon>
        <taxon>Pterygota</taxon>
        <taxon>Neoptera</taxon>
        <taxon>Endopterygota</taxon>
        <taxon>Lepidoptera</taxon>
        <taxon>Glossata</taxon>
        <taxon>Ditrysia</taxon>
        <taxon>Noctuoidea</taxon>
        <taxon>Erebidae</taxon>
        <taxon>Arctiinae</taxon>
        <taxon>Arctia</taxon>
    </lineage>
</organism>
<comment type="caution">
    <text evidence="3">The sequence shown here is derived from an EMBL/GenBank/DDBJ whole genome shotgun (WGS) entry which is preliminary data.</text>
</comment>
<evidence type="ECO:0000313" key="4">
    <source>
        <dbReference type="Proteomes" id="UP000494256"/>
    </source>
</evidence>
<evidence type="ECO:0000259" key="2">
    <source>
        <dbReference type="PROSITE" id="PS50966"/>
    </source>
</evidence>
<keyword evidence="1" id="KW-0479">Metal-binding</keyword>
<dbReference type="PANTHER" id="PTHR28498:SF1">
    <property type="entry name" value="ZINC FINGER SWIM DOMAIN-CONTAINING PROTEIN 7"/>
    <property type="match status" value="1"/>
</dbReference>
<keyword evidence="1" id="KW-0862">Zinc</keyword>
<evidence type="ECO:0000256" key="1">
    <source>
        <dbReference type="PROSITE-ProRule" id="PRU00325"/>
    </source>
</evidence>
<dbReference type="GO" id="GO:0008270">
    <property type="term" value="F:zinc ion binding"/>
    <property type="evidence" value="ECO:0007669"/>
    <property type="project" value="UniProtKB-KW"/>
</dbReference>
<name>A0A8S0YL35_ARCPL</name>